<dbReference type="InterPro" id="IPR043504">
    <property type="entry name" value="Peptidase_S1_PA_chymotrypsin"/>
</dbReference>
<feature type="domain" description="Peptidase S1" evidence="3">
    <location>
        <begin position="27"/>
        <end position="240"/>
    </location>
</feature>
<keyword evidence="5" id="KW-1185">Reference proteome</keyword>
<keyword evidence="2" id="KW-0732">Signal</keyword>
<comment type="caution">
    <text evidence="4">The sequence shown here is derived from an EMBL/GenBank/DDBJ whole genome shotgun (WGS) entry which is preliminary data.</text>
</comment>
<dbReference type="SMART" id="SM00458">
    <property type="entry name" value="RICIN"/>
    <property type="match status" value="1"/>
</dbReference>
<sequence length="526" mass="55101">MRRSRVSFVAAVVCAGAFLAPAPAGALAGGQPVADGADRFAVKITTDGAACSGALIAPQWIVAAAACFPGATGQPAAPAKPVTVFTGQPDLRSPAGQVLRVSTVVARTDRDVALAKLTHPVTDVTPLRIGTRAPEAETVRIAGWGRTATEWVPNRLTTASFTLGATTPATVAVTSPAGQDPCLGDAGAPLLRPDTAGGLELAGVLSRSWQHGCLAVTETRQGAVAARTDDLAGWIADQVTPRSVRFVNHYSKRCLAVLGSNNVNDATAYQYDCPSAYEDLSWDIEPQPAGGVLLRNHFTKKCLIVHAGEDANGAPLRQYDCLPQFGDQLWDIVGVDGGVQLKNRATGRCALVSASGNANGAAAVQYDCLPQFSDQVWEIAPVPDPVQVVNRSSGQCLIVHGANNVDDAPAVQYDCLPQFQDQGWEVDPQAGGGVLVRNHATKKCLIVHAADNANGAPLRQFECLPQFTDQLWDIVAADGHVQLKNRATGRCAGTSGPGNAVPVAQYDCTPQSADRVWDLIPFASTR</sequence>
<dbReference type="PROSITE" id="PS50231">
    <property type="entry name" value="RICIN_B_LECTIN"/>
    <property type="match status" value="2"/>
</dbReference>
<dbReference type="RefSeq" id="WP_051736278.1">
    <property type="nucleotide sequence ID" value="NZ_JMQI01000074.1"/>
</dbReference>
<feature type="signal peptide" evidence="2">
    <location>
        <begin position="1"/>
        <end position="28"/>
    </location>
</feature>
<protein>
    <recommendedName>
        <fullName evidence="3">Peptidase S1 domain-containing protein</fullName>
    </recommendedName>
</protein>
<dbReference type="SUPFAM" id="SSF50370">
    <property type="entry name" value="Ricin B-like lectins"/>
    <property type="match status" value="2"/>
</dbReference>
<dbReference type="SMART" id="SM00020">
    <property type="entry name" value="Tryp_SPc"/>
    <property type="match status" value="1"/>
</dbReference>
<dbReference type="InterPro" id="IPR035992">
    <property type="entry name" value="Ricin_B-like_lectins"/>
</dbReference>
<dbReference type="PROSITE" id="PS50240">
    <property type="entry name" value="TRYPSIN_DOM"/>
    <property type="match status" value="1"/>
</dbReference>
<dbReference type="AlphaFoldDB" id="A0A066TQZ8"/>
<dbReference type="SUPFAM" id="SSF50494">
    <property type="entry name" value="Trypsin-like serine proteases"/>
    <property type="match status" value="1"/>
</dbReference>
<dbReference type="PRINTS" id="PR00722">
    <property type="entry name" value="CHYMOTRYPSIN"/>
</dbReference>
<dbReference type="CDD" id="cd00161">
    <property type="entry name" value="beta-trefoil_Ricin-like"/>
    <property type="match status" value="3"/>
</dbReference>
<proteinExistence type="predicted"/>
<evidence type="ECO:0000313" key="5">
    <source>
        <dbReference type="Proteomes" id="UP000027345"/>
    </source>
</evidence>
<dbReference type="OrthoDB" id="3660483at2"/>
<dbReference type="EMBL" id="JMQI01000074">
    <property type="protein sequence ID" value="KDN17260.1"/>
    <property type="molecule type" value="Genomic_DNA"/>
</dbReference>
<dbReference type="Pfam" id="PF00089">
    <property type="entry name" value="Trypsin"/>
    <property type="match status" value="1"/>
</dbReference>
<dbReference type="Gene3D" id="2.40.10.10">
    <property type="entry name" value="Trypsin-like serine proteases"/>
    <property type="match status" value="1"/>
</dbReference>
<organism evidence="4 5">
    <name type="scientific">Amycolatopsis rifamycinica</name>
    <dbReference type="NCBI Taxonomy" id="287986"/>
    <lineage>
        <taxon>Bacteria</taxon>
        <taxon>Bacillati</taxon>
        <taxon>Actinomycetota</taxon>
        <taxon>Actinomycetes</taxon>
        <taxon>Pseudonocardiales</taxon>
        <taxon>Pseudonocardiaceae</taxon>
        <taxon>Amycolatopsis</taxon>
    </lineage>
</organism>
<dbReference type="Pfam" id="PF00652">
    <property type="entry name" value="Ricin_B_lectin"/>
    <property type="match status" value="2"/>
</dbReference>
<dbReference type="InterPro" id="IPR009003">
    <property type="entry name" value="Peptidase_S1_PA"/>
</dbReference>
<evidence type="ECO:0000256" key="2">
    <source>
        <dbReference type="SAM" id="SignalP"/>
    </source>
</evidence>
<dbReference type="PANTHER" id="PTHR24253">
    <property type="entry name" value="TRANSMEMBRANE PROTEASE SERINE"/>
    <property type="match status" value="1"/>
</dbReference>
<dbReference type="eggNOG" id="COG5640">
    <property type="taxonomic scope" value="Bacteria"/>
</dbReference>
<feature type="chain" id="PRO_5039626263" description="Peptidase S1 domain-containing protein" evidence="2">
    <location>
        <begin position="29"/>
        <end position="526"/>
    </location>
</feature>
<dbReference type="PANTHER" id="PTHR24253:SF153">
    <property type="entry name" value="SERINE PROTEASE HEPSIN"/>
    <property type="match status" value="1"/>
</dbReference>
<name>A0A066TQZ8_9PSEU</name>
<dbReference type="InterPro" id="IPR001254">
    <property type="entry name" value="Trypsin_dom"/>
</dbReference>
<dbReference type="Proteomes" id="UP000027345">
    <property type="component" value="Unassembled WGS sequence"/>
</dbReference>
<evidence type="ECO:0000313" key="4">
    <source>
        <dbReference type="EMBL" id="KDN17260.1"/>
    </source>
</evidence>
<dbReference type="STRING" id="287986.DV20_37145"/>
<gene>
    <name evidence="4" type="ORF">DV20_37145</name>
</gene>
<dbReference type="GO" id="GO:0004252">
    <property type="term" value="F:serine-type endopeptidase activity"/>
    <property type="evidence" value="ECO:0007669"/>
    <property type="project" value="InterPro"/>
</dbReference>
<reference evidence="4 5" key="1">
    <citation type="submission" date="2014-05" db="EMBL/GenBank/DDBJ databases">
        <title>Draft genome sequence of Amycolatopsis rifamycinica DSM 46095.</title>
        <authorList>
            <person name="Lal R."/>
            <person name="Saxena A."/>
            <person name="Kumari R."/>
            <person name="Mukherjee U."/>
            <person name="Singh P."/>
            <person name="Sangwan N."/>
            <person name="Mahato N.K."/>
        </authorList>
    </citation>
    <scope>NUCLEOTIDE SEQUENCE [LARGE SCALE GENOMIC DNA]</scope>
    <source>
        <strain evidence="4 5">DSM 46095</strain>
    </source>
</reference>
<dbReference type="Gene3D" id="2.80.10.50">
    <property type="match status" value="3"/>
</dbReference>
<dbReference type="InterPro" id="IPR001314">
    <property type="entry name" value="Peptidase_S1A"/>
</dbReference>
<evidence type="ECO:0000259" key="3">
    <source>
        <dbReference type="PROSITE" id="PS50240"/>
    </source>
</evidence>
<accession>A0A066TQZ8</accession>
<keyword evidence="1" id="KW-1015">Disulfide bond</keyword>
<evidence type="ECO:0000256" key="1">
    <source>
        <dbReference type="ARBA" id="ARBA00023157"/>
    </source>
</evidence>
<dbReference type="eggNOG" id="COG3533">
    <property type="taxonomic scope" value="Bacteria"/>
</dbReference>
<dbReference type="InterPro" id="IPR000772">
    <property type="entry name" value="Ricin_B_lectin"/>
</dbReference>
<dbReference type="GO" id="GO:0006508">
    <property type="term" value="P:proteolysis"/>
    <property type="evidence" value="ECO:0007669"/>
    <property type="project" value="InterPro"/>
</dbReference>